<feature type="compositionally biased region" description="Basic and acidic residues" evidence="1">
    <location>
        <begin position="87"/>
        <end position="103"/>
    </location>
</feature>
<name>A0A841Q4X7_9BACI</name>
<evidence type="ECO:0000256" key="1">
    <source>
        <dbReference type="SAM" id="MobiDB-lite"/>
    </source>
</evidence>
<reference evidence="2 3" key="1">
    <citation type="submission" date="2020-08" db="EMBL/GenBank/DDBJ databases">
        <title>Genomic Encyclopedia of Type Strains, Phase IV (KMG-IV): sequencing the most valuable type-strain genomes for metagenomic binning, comparative biology and taxonomic classification.</title>
        <authorList>
            <person name="Goeker M."/>
        </authorList>
    </citation>
    <scope>NUCLEOTIDE SEQUENCE [LARGE SCALE GENOMIC DNA]</scope>
    <source>
        <strain evidence="2 3">DSM 19612</strain>
    </source>
</reference>
<proteinExistence type="predicted"/>
<dbReference type="EMBL" id="JACHGH010000005">
    <property type="protein sequence ID" value="MBB6453445.1"/>
    <property type="molecule type" value="Genomic_DNA"/>
</dbReference>
<evidence type="ECO:0000313" key="3">
    <source>
        <dbReference type="Proteomes" id="UP000581688"/>
    </source>
</evidence>
<dbReference type="AlphaFoldDB" id="A0A841Q4X7"/>
<gene>
    <name evidence="2" type="ORF">HNQ94_001894</name>
</gene>
<evidence type="ECO:0000313" key="2">
    <source>
        <dbReference type="EMBL" id="MBB6453445.1"/>
    </source>
</evidence>
<accession>A0A841Q4X7</accession>
<protein>
    <recommendedName>
        <fullName evidence="4">Cytosolic protein</fullName>
    </recommendedName>
</protein>
<comment type="caution">
    <text evidence="2">The sequence shown here is derived from an EMBL/GenBank/DDBJ whole genome shotgun (WGS) entry which is preliminary data.</text>
</comment>
<dbReference type="Proteomes" id="UP000581688">
    <property type="component" value="Unassembled WGS sequence"/>
</dbReference>
<feature type="region of interest" description="Disordered" evidence="1">
    <location>
        <begin position="68"/>
        <end position="103"/>
    </location>
</feature>
<organism evidence="2 3">
    <name type="scientific">Salirhabdus euzebyi</name>
    <dbReference type="NCBI Taxonomy" id="394506"/>
    <lineage>
        <taxon>Bacteria</taxon>
        <taxon>Bacillati</taxon>
        <taxon>Bacillota</taxon>
        <taxon>Bacilli</taxon>
        <taxon>Bacillales</taxon>
        <taxon>Bacillaceae</taxon>
        <taxon>Salirhabdus</taxon>
    </lineage>
</organism>
<evidence type="ECO:0008006" key="4">
    <source>
        <dbReference type="Google" id="ProtNLM"/>
    </source>
</evidence>
<keyword evidence="3" id="KW-1185">Reference proteome</keyword>
<dbReference type="RefSeq" id="WP_174496195.1">
    <property type="nucleotide sequence ID" value="NZ_CADDWK010000006.1"/>
</dbReference>
<sequence length="103" mass="12143">MVDQNNKYDKKFDHDKLEFDDFAPVEVQRKYAVPEELPEGPYGSPINEFDKVENKEAVEGQRHYTGFNYENKSLHEDLPRQFPQAHPTHDEPDEDIKPPEDNQ</sequence>